<feature type="transmembrane region" description="Helical" evidence="2">
    <location>
        <begin position="363"/>
        <end position="382"/>
    </location>
</feature>
<dbReference type="HOGENOM" id="CLU_039044_0_0_11"/>
<feature type="transmembrane region" description="Helical" evidence="2">
    <location>
        <begin position="69"/>
        <end position="86"/>
    </location>
</feature>
<dbReference type="PATRIC" id="fig|883066.3.peg.1362"/>
<feature type="transmembrane region" description="Helical" evidence="2">
    <location>
        <begin position="440"/>
        <end position="459"/>
    </location>
</feature>
<keyword evidence="5" id="KW-1185">Reference proteome</keyword>
<feature type="transmembrane region" description="Helical" evidence="2">
    <location>
        <begin position="34"/>
        <end position="57"/>
    </location>
</feature>
<dbReference type="eggNOG" id="COG0671">
    <property type="taxonomic scope" value="Bacteria"/>
</dbReference>
<feature type="region of interest" description="Disordered" evidence="1">
    <location>
        <begin position="1"/>
        <end position="29"/>
    </location>
</feature>
<sequence>MRIKAEKTEHRWPVPTSEPEYERSSSGPAPRRRYALYDIVAAIFSFIGLIFAIWFGLLLLPLGIPGEPLWALNLIFFWALFAYLAIPRLHQVVSTIYVPDYFIGRTRTADGILGDPVNLSFDGEENDIHAVMRAAGWVKADPLSLRSSWKIILSYIFRRSYPAAPVSHLFLFDREEDFAYQKEVDGNISQRHHVRFWRTPPGWTLPGGIAVDWVAAATYDRSVGLSVFTGQVTHKIDPDVDAERDYLIATLRYADAEVGVGVVEQYFNAYHSRNGGGDEIHTDGDLPVLDINGAAERAGRAAGINEAAAGDDGGAGSDDPWDGAGATTQSREGGTKRRRSRGGVPVPAAVSEATRRELPPPPVGLAAVLIFLDVVLDLAWSLPQVPQASLAAFAVSAILLILVAARRRWAWVAFMLLHCAISFLYLSQAGQLEIGEIVRASFPVLAVFAVSASSVRHWVGKRGGEPYVTVPPPVV</sequence>
<gene>
    <name evidence="4" type="ORF">HMPREF9233_01303</name>
</gene>
<evidence type="ECO:0000259" key="3">
    <source>
        <dbReference type="Pfam" id="PF14067"/>
    </source>
</evidence>
<evidence type="ECO:0000313" key="4">
    <source>
        <dbReference type="EMBL" id="EKU94849.1"/>
    </source>
</evidence>
<dbReference type="Proteomes" id="UP000009888">
    <property type="component" value="Unassembled WGS sequence"/>
</dbReference>
<dbReference type="Pfam" id="PF14067">
    <property type="entry name" value="LssY_C"/>
    <property type="match status" value="1"/>
</dbReference>
<name>K9EC69_9ACTO</name>
<dbReference type="EMBL" id="AGWL01000007">
    <property type="protein sequence ID" value="EKU94849.1"/>
    <property type="molecule type" value="Genomic_DNA"/>
</dbReference>
<keyword evidence="2" id="KW-0472">Membrane</keyword>
<dbReference type="InterPro" id="IPR025902">
    <property type="entry name" value="LssY-like-C_dom"/>
</dbReference>
<dbReference type="RefSeq" id="WP_007001509.1">
    <property type="nucleotide sequence ID" value="NZ_JH992955.1"/>
</dbReference>
<evidence type="ECO:0000256" key="1">
    <source>
        <dbReference type="SAM" id="MobiDB-lite"/>
    </source>
</evidence>
<feature type="region of interest" description="Disordered" evidence="1">
    <location>
        <begin position="306"/>
        <end position="356"/>
    </location>
</feature>
<feature type="transmembrane region" description="Helical" evidence="2">
    <location>
        <begin position="388"/>
        <end position="405"/>
    </location>
</feature>
<feature type="transmembrane region" description="Helical" evidence="2">
    <location>
        <begin position="410"/>
        <end position="428"/>
    </location>
</feature>
<dbReference type="AlphaFoldDB" id="K9EC69"/>
<feature type="compositionally biased region" description="Basic and acidic residues" evidence="1">
    <location>
        <begin position="1"/>
        <end position="12"/>
    </location>
</feature>
<protein>
    <recommendedName>
        <fullName evidence="3">LssY-like C-terminal domain-containing protein</fullName>
    </recommendedName>
</protein>
<organism evidence="4 5">
    <name type="scientific">Actinobaculum massiliense ACS-171-V-Col2</name>
    <dbReference type="NCBI Taxonomy" id="883066"/>
    <lineage>
        <taxon>Bacteria</taxon>
        <taxon>Bacillati</taxon>
        <taxon>Actinomycetota</taxon>
        <taxon>Actinomycetes</taxon>
        <taxon>Actinomycetales</taxon>
        <taxon>Actinomycetaceae</taxon>
        <taxon>Actinobaculum</taxon>
    </lineage>
</organism>
<accession>K9EC69</accession>
<proteinExistence type="predicted"/>
<keyword evidence="2" id="KW-0812">Transmembrane</keyword>
<keyword evidence="2" id="KW-1133">Transmembrane helix</keyword>
<reference evidence="4 5" key="1">
    <citation type="submission" date="2012-09" db="EMBL/GenBank/DDBJ databases">
        <title>The Genome Sequence of Actinobaculum massiliae ACS-171-V-COL2.</title>
        <authorList>
            <consortium name="The Broad Institute Genome Sequencing Platform"/>
            <person name="Earl A."/>
            <person name="Ward D."/>
            <person name="Feldgarden M."/>
            <person name="Gevers D."/>
            <person name="Saerens B."/>
            <person name="Vaneechoutte M."/>
            <person name="Walker B."/>
            <person name="Young S.K."/>
            <person name="Zeng Q."/>
            <person name="Gargeya S."/>
            <person name="Fitzgerald M."/>
            <person name="Haas B."/>
            <person name="Abouelleil A."/>
            <person name="Alvarado L."/>
            <person name="Arachchi H.M."/>
            <person name="Berlin A."/>
            <person name="Chapman S.B."/>
            <person name="Goldberg J."/>
            <person name="Griggs A."/>
            <person name="Gujja S."/>
            <person name="Hansen M."/>
            <person name="Howarth C."/>
            <person name="Imamovic A."/>
            <person name="Larimer J."/>
            <person name="McCowen C."/>
            <person name="Montmayeur A."/>
            <person name="Murphy C."/>
            <person name="Neiman D."/>
            <person name="Pearson M."/>
            <person name="Priest M."/>
            <person name="Roberts A."/>
            <person name="Saif S."/>
            <person name="Shea T."/>
            <person name="Sisk P."/>
            <person name="Sykes S."/>
            <person name="Wortman J."/>
            <person name="Nusbaum C."/>
            <person name="Birren B."/>
        </authorList>
    </citation>
    <scope>NUCLEOTIDE SEQUENCE [LARGE SCALE GENOMIC DNA]</scope>
    <source>
        <strain evidence="5">ACS-171-V-Col2</strain>
    </source>
</reference>
<feature type="domain" description="LssY-like C-terminal" evidence="3">
    <location>
        <begin position="96"/>
        <end position="286"/>
    </location>
</feature>
<evidence type="ECO:0000313" key="5">
    <source>
        <dbReference type="Proteomes" id="UP000009888"/>
    </source>
</evidence>
<dbReference type="STRING" id="202789.GCA_001457435_00807"/>
<evidence type="ECO:0000256" key="2">
    <source>
        <dbReference type="SAM" id="Phobius"/>
    </source>
</evidence>
<comment type="caution">
    <text evidence="4">The sequence shown here is derived from an EMBL/GenBank/DDBJ whole genome shotgun (WGS) entry which is preliminary data.</text>
</comment>